<dbReference type="GO" id="GO:0005664">
    <property type="term" value="C:nuclear origin of replication recognition complex"/>
    <property type="evidence" value="ECO:0007669"/>
    <property type="project" value="InterPro"/>
</dbReference>
<evidence type="ECO:0000256" key="5">
    <source>
        <dbReference type="ARBA" id="ARBA00023242"/>
    </source>
</evidence>
<gene>
    <name evidence="8" type="ORF">VM1G_03309</name>
</gene>
<evidence type="ECO:0000256" key="6">
    <source>
        <dbReference type="SAM" id="MobiDB-lite"/>
    </source>
</evidence>
<dbReference type="InterPro" id="IPR008721">
    <property type="entry name" value="ORC6_cyclin_first"/>
</dbReference>
<comment type="similarity">
    <text evidence="2">Belongs to the ORC6 family.</text>
</comment>
<dbReference type="GO" id="GO:0003677">
    <property type="term" value="F:DNA binding"/>
    <property type="evidence" value="ECO:0007669"/>
    <property type="project" value="UniProtKB-KW"/>
</dbReference>
<evidence type="ECO:0000256" key="2">
    <source>
        <dbReference type="ARBA" id="ARBA00010840"/>
    </source>
</evidence>
<dbReference type="Pfam" id="PF05460">
    <property type="entry name" value="ORC6"/>
    <property type="match status" value="1"/>
</dbReference>
<keyword evidence="5" id="KW-0539">Nucleus</keyword>
<reference evidence="8" key="1">
    <citation type="submission" date="2014-12" db="EMBL/GenBank/DDBJ databases">
        <title>Genome Sequence of Valsa Canker Pathogens Uncovers a Specific Adaption of Colonization on Woody Bark.</title>
        <authorList>
            <person name="Yin Z."/>
            <person name="Liu H."/>
            <person name="Gao X."/>
            <person name="Li Z."/>
            <person name="Song N."/>
            <person name="Ke X."/>
            <person name="Dai Q."/>
            <person name="Wu Y."/>
            <person name="Sun Y."/>
            <person name="Xu J.-R."/>
            <person name="Kang Z.K."/>
            <person name="Wang L."/>
            <person name="Huang L."/>
        </authorList>
    </citation>
    <scope>NUCLEOTIDE SEQUENCE [LARGE SCALE GENOMIC DNA]</scope>
    <source>
        <strain evidence="8">03-8</strain>
    </source>
</reference>
<comment type="subcellular location">
    <subcellularLocation>
        <location evidence="1">Nucleus</location>
    </subcellularLocation>
</comment>
<feature type="domain" description="ORC6 first cyclin-like" evidence="7">
    <location>
        <begin position="11"/>
        <end position="93"/>
    </location>
</feature>
<evidence type="ECO:0000259" key="7">
    <source>
        <dbReference type="Pfam" id="PF05460"/>
    </source>
</evidence>
<organism evidence="8 9">
    <name type="scientific">Cytospora mali</name>
    <name type="common">Apple Valsa canker fungus</name>
    <name type="synonym">Valsa mali</name>
    <dbReference type="NCBI Taxonomy" id="578113"/>
    <lineage>
        <taxon>Eukaryota</taxon>
        <taxon>Fungi</taxon>
        <taxon>Dikarya</taxon>
        <taxon>Ascomycota</taxon>
        <taxon>Pezizomycotina</taxon>
        <taxon>Sordariomycetes</taxon>
        <taxon>Sordariomycetidae</taxon>
        <taxon>Diaporthales</taxon>
        <taxon>Cytosporaceae</taxon>
        <taxon>Cytospora</taxon>
    </lineage>
</organism>
<dbReference type="GO" id="GO:0006260">
    <property type="term" value="P:DNA replication"/>
    <property type="evidence" value="ECO:0007669"/>
    <property type="project" value="UniProtKB-KW"/>
</dbReference>
<feature type="region of interest" description="Disordered" evidence="6">
    <location>
        <begin position="93"/>
        <end position="142"/>
    </location>
</feature>
<keyword evidence="9" id="KW-1185">Reference proteome</keyword>
<accession>A0A194VU86</accession>
<evidence type="ECO:0000256" key="3">
    <source>
        <dbReference type="ARBA" id="ARBA00022705"/>
    </source>
</evidence>
<keyword evidence="4" id="KW-0238">DNA-binding</keyword>
<dbReference type="Proteomes" id="UP000078559">
    <property type="component" value="Chromosome 3"/>
</dbReference>
<proteinExistence type="inferred from homology"/>
<dbReference type="SMR" id="A0A194VU86"/>
<evidence type="ECO:0000256" key="1">
    <source>
        <dbReference type="ARBA" id="ARBA00004123"/>
    </source>
</evidence>
<dbReference type="OrthoDB" id="5367324at2759"/>
<evidence type="ECO:0000256" key="4">
    <source>
        <dbReference type="ARBA" id="ARBA00023125"/>
    </source>
</evidence>
<dbReference type="AlphaFoldDB" id="A0A194VU86"/>
<sequence length="421" mass="47150">MSRPVEQALFSLLPSQNSDLPPPLLELASSLLALSRHKASTLKAEEEIARLYACCHLACDRLKISLNLPPIEPRPPIPPRIYKRLYTVLEKVLPDSSTPGRPRATGLGAPRSRVPSRGTPTKEASLASFRTPGKAGTPSRLNLQGTAKTQDSALPPWLRPTTRHLCTSLASNGGPDLAPTVIAGLESIIAPYRRRTEDEWINSHLTTLVAAIYWYVFMSASLAPGEEMTAQNSKSRYTSTRKEVLGLLRKAREDVKIPVLRGRKGEVTEQEEVAFWQGWQDTIKAADVDEAVTEVANRGWLNSDWYRSIDFLRKKGEGEVGEPEDGVEENITTTAAAVQIRKADTMLQDKFDYLSERRRAEYRQWKAGSTPDVRRAQRSTPNNYQIIAIGRMYHGLSFGQELGYPTPRRRATAMQQQRDYR</sequence>
<protein>
    <submittedName>
        <fullName evidence="8">Origin recognition complex subunit 6</fullName>
    </submittedName>
</protein>
<name>A0A194VU86_CYTMA</name>
<evidence type="ECO:0000313" key="9">
    <source>
        <dbReference type="Proteomes" id="UP000078559"/>
    </source>
</evidence>
<keyword evidence="3" id="KW-0235">DNA replication</keyword>
<evidence type="ECO:0000313" key="8">
    <source>
        <dbReference type="EMBL" id="KUI67483.1"/>
    </source>
</evidence>
<dbReference type="EMBL" id="CM003100">
    <property type="protein sequence ID" value="KUI67483.1"/>
    <property type="molecule type" value="Genomic_DNA"/>
</dbReference>